<feature type="compositionally biased region" description="Polar residues" evidence="1">
    <location>
        <begin position="737"/>
        <end position="758"/>
    </location>
</feature>
<feature type="compositionally biased region" description="Basic and acidic residues" evidence="1">
    <location>
        <begin position="49"/>
        <end position="64"/>
    </location>
</feature>
<name>A0ABD3TG37_SINWO</name>
<organism evidence="2 3">
    <name type="scientific">Sinanodonta woodiana</name>
    <name type="common">Chinese pond mussel</name>
    <name type="synonym">Anodonta woodiana</name>
    <dbReference type="NCBI Taxonomy" id="1069815"/>
    <lineage>
        <taxon>Eukaryota</taxon>
        <taxon>Metazoa</taxon>
        <taxon>Spiralia</taxon>
        <taxon>Lophotrochozoa</taxon>
        <taxon>Mollusca</taxon>
        <taxon>Bivalvia</taxon>
        <taxon>Autobranchia</taxon>
        <taxon>Heteroconchia</taxon>
        <taxon>Palaeoheterodonta</taxon>
        <taxon>Unionida</taxon>
        <taxon>Unionoidea</taxon>
        <taxon>Unionidae</taxon>
        <taxon>Unioninae</taxon>
        <taxon>Sinanodonta</taxon>
    </lineage>
</organism>
<dbReference type="Proteomes" id="UP001634394">
    <property type="component" value="Unassembled WGS sequence"/>
</dbReference>
<reference evidence="2 3" key="1">
    <citation type="submission" date="2024-11" db="EMBL/GenBank/DDBJ databases">
        <title>Chromosome-level genome assembly of the freshwater bivalve Anodonta woodiana.</title>
        <authorList>
            <person name="Chen X."/>
        </authorList>
    </citation>
    <scope>NUCLEOTIDE SEQUENCE [LARGE SCALE GENOMIC DNA]</scope>
    <source>
        <strain evidence="2">MN2024</strain>
        <tissue evidence="2">Gills</tissue>
    </source>
</reference>
<feature type="compositionally biased region" description="Basic and acidic residues" evidence="1">
    <location>
        <begin position="73"/>
        <end position="85"/>
    </location>
</feature>
<gene>
    <name evidence="2" type="ORF">ACJMK2_021444</name>
</gene>
<feature type="region of interest" description="Disordered" evidence="1">
    <location>
        <begin position="737"/>
        <end position="768"/>
    </location>
</feature>
<evidence type="ECO:0000313" key="2">
    <source>
        <dbReference type="EMBL" id="KAL3835985.1"/>
    </source>
</evidence>
<feature type="region of interest" description="Disordered" evidence="1">
    <location>
        <begin position="33"/>
        <end position="85"/>
    </location>
</feature>
<feature type="region of interest" description="Disordered" evidence="1">
    <location>
        <begin position="218"/>
        <end position="246"/>
    </location>
</feature>
<comment type="caution">
    <text evidence="2">The sequence shown here is derived from an EMBL/GenBank/DDBJ whole genome shotgun (WGS) entry which is preliminary data.</text>
</comment>
<dbReference type="EMBL" id="JBJQND010000018">
    <property type="protein sequence ID" value="KAL3835985.1"/>
    <property type="molecule type" value="Genomic_DNA"/>
</dbReference>
<proteinExistence type="predicted"/>
<protein>
    <submittedName>
        <fullName evidence="2">Uncharacterized protein</fullName>
    </submittedName>
</protein>
<keyword evidence="3" id="KW-1185">Reference proteome</keyword>
<sequence length="1323" mass="145278">MMMDNSDELMIKIDAVFSLSSSLDDEIYKDKEDISPSEIFANEANPMDSGRHDDRDEKDVKEQNDGCFINRASSKEPDSSRPSLRDDKWCDEAIITDIGVKDDACPVTGTAIGDSGPNESDGMDDVENQIILDASEVLDKETTVIEQVDDTQEDLNDGHEIIAEWTVDSDEEEALLNERDKRFTDILKDTAENAFKSYEMGSESQENKSSGNLIRFSSNEQTDARSSDNIVTENHPSKTRARKQKSTSYLRHECYSQTVENNVSEQKLDGTVSKITTDANFSDDCKHPNDALSFVDTFYGEKSSIGGTEKFQMRSLLTGKRVDVSYAVDLPPEREESIFTVIKPCFIVLNRMTKNIYDGGVEPSTNLTMRKRKSKCSNFCRKMFLNRKFKTSCRPSTCKMTCIRKGGSVILKYRTSMASESSEHACSVNESKFPKIITKQNNIQSETNLVPAEAHFPPNIRSSRKRKPTSLFDDNFILGDIIMKRKKFPSIKAESSTDAESNIDSVTDRVKCMKQEAKTPGTSCSKDIQKEAESKVKKEAMVQSFNSIKVAKGDKKRKKTKFEIEIDNPEAHAAVMISHGETDNSDQRQTTQVDLTGESKIRELLTGIGHRAEDVKFLNLEGGLICGFVPSPDGTSIYVSKRKKTKTPAELIASIKFKPNTTTKLTNNDMTNYCAQFVKTILSPKLTGRPLKDEVFKNQAKVKAACVSIADADPAKPNKNLDPKDTVHLFIPENQPSESVAQSDLQNAASAGHQTNAPTEKKHQNASSVVKLEQKNVLSNILSQTNISFDKTSTTIPSSQQNCIVYTTKSPTISTGSHGCSKGTLMAVSSTVGNKPAVSDTTSFLSGNMTSLASILKDPKSSVYTVPSETTPRVLKSILSSKIKEKQQKVSQSTQCYIVPPEKRATSPQKESDTIFKVIDNKTVIKYIKSKDDNEGHIGQSLQNDGDSKEKTFSVNKPVAAVRPIATCSSENPSAVVQGSSVTVSRNGPEVGNITTEPNVVKLPGIVESRRSPVSDFGQTELVTFGQTELVTAILTNQLRGSDMHVNRQEGVSNYLSGEPLSQQLAGNNQMSGNISLGSLGPGKQFGNVIAAVSKAEGVFKGPGKRTFYLLNVDGKNVLIPMQDNIVQPRAYVVSGNLSAEKASDKAELIFNSVESGTLLSSTVEKEANNTQSLLEKQSLHIAETTNGEIEKHAAECLKVAMGGLRILKPKSATGNSNVKDKVCDSMGTETLSKNDFETSAEGEANNQVVLNSGGTLEESTEKKTGNEKSRLSELMTSVSDPVVIPLTRQERLKQLREKLRQQEEALEQLRKQRMVSVIDTQS</sequence>
<accession>A0ABD3TG37</accession>
<evidence type="ECO:0000313" key="3">
    <source>
        <dbReference type="Proteomes" id="UP001634394"/>
    </source>
</evidence>
<evidence type="ECO:0000256" key="1">
    <source>
        <dbReference type="SAM" id="MobiDB-lite"/>
    </source>
</evidence>